<dbReference type="InterPro" id="IPR010102">
    <property type="entry name" value="Succ_semiAld_DH"/>
</dbReference>
<dbReference type="PANTHER" id="PTHR43353:SF5">
    <property type="entry name" value="SUCCINATE-SEMIALDEHYDE DEHYDROGENASE, MITOCHONDRIAL"/>
    <property type="match status" value="1"/>
</dbReference>
<dbReference type="GO" id="GO:0036243">
    <property type="term" value="F:succinate-semialdehyde dehydrogenase (NADP+) activity"/>
    <property type="evidence" value="ECO:0007669"/>
    <property type="project" value="UniProtKB-EC"/>
</dbReference>
<dbReference type="Proteomes" id="UP000254280">
    <property type="component" value="Unassembled WGS sequence"/>
</dbReference>
<dbReference type="InterPro" id="IPR016161">
    <property type="entry name" value="Ald_DH/histidinol_DH"/>
</dbReference>
<evidence type="ECO:0000256" key="4">
    <source>
        <dbReference type="RuleBase" id="RU003345"/>
    </source>
</evidence>
<dbReference type="EMBL" id="UGSS01000002">
    <property type="protein sequence ID" value="SUB34730.1"/>
    <property type="molecule type" value="Genomic_DNA"/>
</dbReference>
<dbReference type="Gene3D" id="3.40.309.10">
    <property type="entry name" value="Aldehyde Dehydrogenase, Chain A, domain 2"/>
    <property type="match status" value="1"/>
</dbReference>
<evidence type="ECO:0000313" key="7">
    <source>
        <dbReference type="Proteomes" id="UP000254280"/>
    </source>
</evidence>
<dbReference type="EC" id="1.2.1.79" evidence="6"/>
<gene>
    <name evidence="6" type="primary">attK_2</name>
    <name evidence="6" type="ORF">NCTC10699_02412</name>
</gene>
<dbReference type="InterPro" id="IPR016163">
    <property type="entry name" value="Ald_DH_C"/>
</dbReference>
<evidence type="ECO:0000256" key="2">
    <source>
        <dbReference type="ARBA" id="ARBA00023002"/>
    </source>
</evidence>
<dbReference type="AlphaFoldDB" id="A0A379B9H9"/>
<dbReference type="InterPro" id="IPR016160">
    <property type="entry name" value="Ald_DH_CS_CYS"/>
</dbReference>
<evidence type="ECO:0000259" key="5">
    <source>
        <dbReference type="Pfam" id="PF00171"/>
    </source>
</evidence>
<dbReference type="NCBIfam" id="TIGR01780">
    <property type="entry name" value="SSADH"/>
    <property type="match status" value="1"/>
</dbReference>
<dbReference type="FunFam" id="3.40.605.10:FF:000005">
    <property type="entry name" value="Succinate-semialdehyde dehydrogenase I"/>
    <property type="match status" value="1"/>
</dbReference>
<dbReference type="InterPro" id="IPR015590">
    <property type="entry name" value="Aldehyde_DH_dom"/>
</dbReference>
<evidence type="ECO:0000256" key="3">
    <source>
        <dbReference type="PROSITE-ProRule" id="PRU10007"/>
    </source>
</evidence>
<dbReference type="GO" id="GO:0009450">
    <property type="term" value="P:gamma-aminobutyric acid catabolic process"/>
    <property type="evidence" value="ECO:0007669"/>
    <property type="project" value="InterPro"/>
</dbReference>
<protein>
    <submittedName>
        <fullName evidence="6">AttK protein</fullName>
        <ecNumber evidence="6">1.2.1.79</ecNumber>
    </submittedName>
</protein>
<accession>A0A379B9H9</accession>
<proteinExistence type="inferred from homology"/>
<organism evidence="6 7">
    <name type="scientific">[Pasteurella] mairii</name>
    <dbReference type="NCBI Taxonomy" id="757"/>
    <lineage>
        <taxon>Bacteria</taxon>
        <taxon>Pseudomonadati</taxon>
        <taxon>Pseudomonadota</taxon>
        <taxon>Gammaproteobacteria</taxon>
        <taxon>Pasteurellales</taxon>
        <taxon>Pasteurellaceae</taxon>
    </lineage>
</organism>
<dbReference type="OrthoDB" id="5687308at2"/>
<dbReference type="PROSITE" id="PS00070">
    <property type="entry name" value="ALDEHYDE_DEHYDR_CYS"/>
    <property type="match status" value="1"/>
</dbReference>
<evidence type="ECO:0000256" key="1">
    <source>
        <dbReference type="ARBA" id="ARBA00009986"/>
    </source>
</evidence>
<comment type="similarity">
    <text evidence="1 4">Belongs to the aldehyde dehydrogenase family.</text>
</comment>
<keyword evidence="7" id="KW-1185">Reference proteome</keyword>
<feature type="active site" evidence="3">
    <location>
        <position position="254"/>
    </location>
</feature>
<dbReference type="InterPro" id="IPR016162">
    <property type="entry name" value="Ald_DH_N"/>
</dbReference>
<dbReference type="SUPFAM" id="SSF53720">
    <property type="entry name" value="ALDH-like"/>
    <property type="match status" value="1"/>
</dbReference>
<dbReference type="PANTHER" id="PTHR43353">
    <property type="entry name" value="SUCCINATE-SEMIALDEHYDE DEHYDROGENASE, MITOCHONDRIAL"/>
    <property type="match status" value="1"/>
</dbReference>
<dbReference type="CDD" id="cd07103">
    <property type="entry name" value="ALDH_F5_SSADH_GabD"/>
    <property type="match status" value="1"/>
</dbReference>
<dbReference type="Pfam" id="PF00171">
    <property type="entry name" value="Aldedh"/>
    <property type="match status" value="1"/>
</dbReference>
<keyword evidence="2 4" id="KW-0560">Oxidoreductase</keyword>
<reference evidence="6 7" key="1">
    <citation type="submission" date="2018-06" db="EMBL/GenBank/DDBJ databases">
        <authorList>
            <consortium name="Pathogen Informatics"/>
            <person name="Doyle S."/>
        </authorList>
    </citation>
    <scope>NUCLEOTIDE SEQUENCE [LARGE SCALE GENOMIC DNA]</scope>
    <source>
        <strain evidence="6 7">NCTC10699</strain>
    </source>
</reference>
<dbReference type="GO" id="GO:0005829">
    <property type="term" value="C:cytosol"/>
    <property type="evidence" value="ECO:0007669"/>
    <property type="project" value="TreeGrafter"/>
</dbReference>
<dbReference type="InterPro" id="IPR029510">
    <property type="entry name" value="Ald_DH_CS_GLU"/>
</dbReference>
<dbReference type="Gene3D" id="3.40.605.10">
    <property type="entry name" value="Aldehyde Dehydrogenase, Chain A, domain 1"/>
    <property type="match status" value="1"/>
</dbReference>
<dbReference type="GO" id="GO:0004777">
    <property type="term" value="F:succinate-semialdehyde dehydrogenase (NAD+) activity"/>
    <property type="evidence" value="ECO:0007669"/>
    <property type="project" value="TreeGrafter"/>
</dbReference>
<name>A0A379B9H9_9PAST</name>
<dbReference type="InterPro" id="IPR050740">
    <property type="entry name" value="Aldehyde_DH_Superfamily"/>
</dbReference>
<dbReference type="FunFam" id="3.40.309.10:FF:000004">
    <property type="entry name" value="Succinate-semialdehyde dehydrogenase I"/>
    <property type="match status" value="1"/>
</dbReference>
<dbReference type="PROSITE" id="PS00687">
    <property type="entry name" value="ALDEHYDE_DEHYDR_GLU"/>
    <property type="match status" value="1"/>
</dbReference>
<evidence type="ECO:0000313" key="6">
    <source>
        <dbReference type="EMBL" id="SUB34730.1"/>
    </source>
</evidence>
<feature type="domain" description="Aldehyde dehydrogenase" evidence="5">
    <location>
        <begin position="17"/>
        <end position="476"/>
    </location>
</feature>
<sequence>MHYFPLLKTQAYINGQYVDAEDQKTFPVINPATLEEICRVSDLGVKETEQAILSAKSAQPLWAKVLPKERANILRRWFDLIIQNQEELAQLLSLEQGKPIAESRGEIAYGASFIEWFAEEAKRICGDLLSPDKAHHRLMVIKQPIGVVAAITPWNFPNAMITRKAAPALAAGCTIVIKPAAETPLSALALAELAHQAGLPKGVLNVVTSTDAIGVGKVLTEHPIVRKVTFTGSTRVGKILMQQAASTVKKLALELGGNAPAIVFDDASLDDAVEGVFASKFRNSGQTCVCTNRIYVQSGIYAQFIEKFTEKVREVKLGAANEPNVTMGPLISSAAVTKIQQHIQDARQKGAKLVLGGEVSELGGTFFQPTILCDVTQSMQVSRDEAFAPLAPIFKFETEEEVIQMANETEFGLASYLFTQDISRIWRVSEALEYGMVGINEGLISNEIAPFGGIKESGLGREGSKYGIEEFLELKYLCLKITG</sequence>